<dbReference type="Proteomes" id="UP000000768">
    <property type="component" value="Chromosome 2"/>
</dbReference>
<name>A0A1B6QF43_SORBI</name>
<dbReference type="AlphaFoldDB" id="A0A1B6QF43"/>
<reference evidence="2" key="2">
    <citation type="journal article" date="2018" name="Plant J.">
        <title>The Sorghum bicolor reference genome: improved assembly, gene annotations, a transcriptome atlas, and signatures of genome organization.</title>
        <authorList>
            <person name="McCormick R.F."/>
            <person name="Truong S.K."/>
            <person name="Sreedasyam A."/>
            <person name="Jenkins J."/>
            <person name="Shu S."/>
            <person name="Sims D."/>
            <person name="Kennedy M."/>
            <person name="Amirebrahimi M."/>
            <person name="Weers B.D."/>
            <person name="McKinley B."/>
            <person name="Mattison A."/>
            <person name="Morishige D.T."/>
            <person name="Grimwood J."/>
            <person name="Schmutz J."/>
            <person name="Mullet J.E."/>
        </authorList>
    </citation>
    <scope>NUCLEOTIDE SEQUENCE [LARGE SCALE GENOMIC DNA]</scope>
    <source>
        <strain evidence="2">cv. BTx623</strain>
    </source>
</reference>
<keyword evidence="2" id="KW-1185">Reference proteome</keyword>
<organism evidence="1 2">
    <name type="scientific">Sorghum bicolor</name>
    <name type="common">Sorghum</name>
    <name type="synonym">Sorghum vulgare</name>
    <dbReference type="NCBI Taxonomy" id="4558"/>
    <lineage>
        <taxon>Eukaryota</taxon>
        <taxon>Viridiplantae</taxon>
        <taxon>Streptophyta</taxon>
        <taxon>Embryophyta</taxon>
        <taxon>Tracheophyta</taxon>
        <taxon>Spermatophyta</taxon>
        <taxon>Magnoliopsida</taxon>
        <taxon>Liliopsida</taxon>
        <taxon>Poales</taxon>
        <taxon>Poaceae</taxon>
        <taxon>PACMAD clade</taxon>
        <taxon>Panicoideae</taxon>
        <taxon>Andropogonodae</taxon>
        <taxon>Andropogoneae</taxon>
        <taxon>Sorghinae</taxon>
        <taxon>Sorghum</taxon>
    </lineage>
</organism>
<dbReference type="InParanoid" id="A0A1B6QF43"/>
<accession>A0A1B6QF43</accession>
<proteinExistence type="predicted"/>
<evidence type="ECO:0000313" key="1">
    <source>
        <dbReference type="EMBL" id="KXG36534.1"/>
    </source>
</evidence>
<protein>
    <submittedName>
        <fullName evidence="1">Uncharacterized protein</fullName>
    </submittedName>
</protein>
<dbReference type="EMBL" id="CM000761">
    <property type="protein sequence ID" value="KXG36534.1"/>
    <property type="molecule type" value="Genomic_DNA"/>
</dbReference>
<evidence type="ECO:0000313" key="2">
    <source>
        <dbReference type="Proteomes" id="UP000000768"/>
    </source>
</evidence>
<dbReference type="Gramene" id="KXG36534">
    <property type="protein sequence ID" value="KXG36534"/>
    <property type="gene ID" value="SORBI_3002G348800"/>
</dbReference>
<sequence length="79" mass="8812">MHAMHSRTDARPGFCWCNYFHVESNQKEAGTSCFPCEVQAGRSSLVRRESLVRAREPRACTDDVPTDQLLVTTPAGELS</sequence>
<reference evidence="1 2" key="1">
    <citation type="journal article" date="2009" name="Nature">
        <title>The Sorghum bicolor genome and the diversification of grasses.</title>
        <authorList>
            <person name="Paterson A.H."/>
            <person name="Bowers J.E."/>
            <person name="Bruggmann R."/>
            <person name="Dubchak I."/>
            <person name="Grimwood J."/>
            <person name="Gundlach H."/>
            <person name="Haberer G."/>
            <person name="Hellsten U."/>
            <person name="Mitros T."/>
            <person name="Poliakov A."/>
            <person name="Schmutz J."/>
            <person name="Spannagl M."/>
            <person name="Tang H."/>
            <person name="Wang X."/>
            <person name="Wicker T."/>
            <person name="Bharti A.K."/>
            <person name="Chapman J."/>
            <person name="Feltus F.A."/>
            <person name="Gowik U."/>
            <person name="Grigoriev I.V."/>
            <person name="Lyons E."/>
            <person name="Maher C.A."/>
            <person name="Martis M."/>
            <person name="Narechania A."/>
            <person name="Otillar R.P."/>
            <person name="Penning B.W."/>
            <person name="Salamov A.A."/>
            <person name="Wang Y."/>
            <person name="Zhang L."/>
            <person name="Carpita N.C."/>
            <person name="Freeling M."/>
            <person name="Gingle A.R."/>
            <person name="Hash C.T."/>
            <person name="Keller B."/>
            <person name="Klein P."/>
            <person name="Kresovich S."/>
            <person name="McCann M.C."/>
            <person name="Ming R."/>
            <person name="Peterson D.G."/>
            <person name="Mehboob-ur-Rahman"/>
            <person name="Ware D."/>
            <person name="Westhoff P."/>
            <person name="Mayer K.F."/>
            <person name="Messing J."/>
            <person name="Rokhsar D.S."/>
        </authorList>
    </citation>
    <scope>NUCLEOTIDE SEQUENCE [LARGE SCALE GENOMIC DNA]</scope>
    <source>
        <strain evidence="2">cv. BTx623</strain>
    </source>
</reference>
<gene>
    <name evidence="1" type="ORF">SORBI_3002G348800</name>
</gene>